<comment type="caution">
    <text evidence="3">The sequence shown here is derived from an EMBL/GenBank/DDBJ whole genome shotgun (WGS) entry which is preliminary data.</text>
</comment>
<dbReference type="RefSeq" id="WP_169074663.1">
    <property type="nucleotide sequence ID" value="NZ_JABBXH010000002.1"/>
</dbReference>
<evidence type="ECO:0000256" key="1">
    <source>
        <dbReference type="ARBA" id="ARBA00022763"/>
    </source>
</evidence>
<dbReference type="Pfam" id="PF00817">
    <property type="entry name" value="IMS"/>
    <property type="match status" value="1"/>
</dbReference>
<evidence type="ECO:0000259" key="2">
    <source>
        <dbReference type="Pfam" id="PF00817"/>
    </source>
</evidence>
<name>A0A7Y0LBW0_9GAMM</name>
<feature type="domain" description="UmuC" evidence="2">
    <location>
        <begin position="23"/>
        <end position="147"/>
    </location>
</feature>
<dbReference type="PANTHER" id="PTHR35369">
    <property type="entry name" value="BLR3025 PROTEIN-RELATED"/>
    <property type="match status" value="1"/>
</dbReference>
<dbReference type="InterPro" id="IPR001126">
    <property type="entry name" value="UmuC"/>
</dbReference>
<dbReference type="GO" id="GO:0006281">
    <property type="term" value="P:DNA repair"/>
    <property type="evidence" value="ECO:0007669"/>
    <property type="project" value="InterPro"/>
</dbReference>
<organism evidence="3 4">
    <name type="scientific">Thalassotalea algicola</name>
    <dbReference type="NCBI Taxonomy" id="2716224"/>
    <lineage>
        <taxon>Bacteria</taxon>
        <taxon>Pseudomonadati</taxon>
        <taxon>Pseudomonadota</taxon>
        <taxon>Gammaproteobacteria</taxon>
        <taxon>Alteromonadales</taxon>
        <taxon>Colwelliaceae</taxon>
        <taxon>Thalassotalea</taxon>
    </lineage>
</organism>
<dbReference type="Proteomes" id="UP000568664">
    <property type="component" value="Unassembled WGS sequence"/>
</dbReference>
<reference evidence="3 4" key="1">
    <citation type="submission" date="2020-04" db="EMBL/GenBank/DDBJ databases">
        <title>Thalassotalea sp. M1531, isolated from the surface of marine red alga.</title>
        <authorList>
            <person name="Pang L."/>
            <person name="Lu D.-C."/>
        </authorList>
    </citation>
    <scope>NUCLEOTIDE SEQUENCE [LARGE SCALE GENOMIC DNA]</scope>
    <source>
        <strain evidence="3 4">M1531</strain>
    </source>
</reference>
<sequence length="468" mass="53436">MLWGYFYFPQLQLDILQQVQSCDQPLVIVDGHSNHVVQLNELAIAQGIKKQMGLATAASLYHQLQVIPYHETTEQQALIHIVESLYDLVADIAVDEVNGVFIRFGNMLKLYKGLDGLKQSLLARLADINLCFSYASAYSPIAAKVLAKSSLNQFYTEEEQLNVELERLAITQVFESTKDQEQLARLGIKRLAQLNQISFGELSKRFSHSFLSYFLQLQGKQPLAITFYQPKPRFAQEIELLYEISTIDILLKPLAGLLKRLASFLVLRGLACQMLTLRCRYRSSDIVCWDIRSAEFCDNADKWHQLVSLQLEKVQLKEPVVSIGLFCEQLTLKVVTPQVLFGQRQSQLTQLELMSLLQAKLGIDKVKRPTFCSEHRPELANQMSTTLTESSAASAEQLIANMRPSYLLATPQPLTCSIDVIHGPERIETGWWQHSVIRDYFIARNGQGQWCWVYREPNQQWFIHGYFG</sequence>
<keyword evidence="4" id="KW-1185">Reference proteome</keyword>
<gene>
    <name evidence="3" type="ORF">HII17_07195</name>
</gene>
<evidence type="ECO:0000313" key="3">
    <source>
        <dbReference type="EMBL" id="NMP31343.1"/>
    </source>
</evidence>
<protein>
    <submittedName>
        <fullName evidence="3">DNA polymerase Y family protein</fullName>
    </submittedName>
</protein>
<dbReference type="AlphaFoldDB" id="A0A7Y0LBW0"/>
<dbReference type="InterPro" id="IPR050356">
    <property type="entry name" value="SulA_CellDiv_inhibitor"/>
</dbReference>
<evidence type="ECO:0000313" key="4">
    <source>
        <dbReference type="Proteomes" id="UP000568664"/>
    </source>
</evidence>
<dbReference type="InterPro" id="IPR043502">
    <property type="entry name" value="DNA/RNA_pol_sf"/>
</dbReference>
<dbReference type="PANTHER" id="PTHR35369:SF2">
    <property type="entry name" value="BLR3025 PROTEIN"/>
    <property type="match status" value="1"/>
</dbReference>
<keyword evidence="1" id="KW-0227">DNA damage</keyword>
<proteinExistence type="predicted"/>
<dbReference type="EMBL" id="JABBXH010000002">
    <property type="protein sequence ID" value="NMP31343.1"/>
    <property type="molecule type" value="Genomic_DNA"/>
</dbReference>
<dbReference type="SUPFAM" id="SSF56672">
    <property type="entry name" value="DNA/RNA polymerases"/>
    <property type="match status" value="1"/>
</dbReference>
<accession>A0A7Y0LBW0</accession>
<dbReference type="CDD" id="cd03468">
    <property type="entry name" value="PolY_like"/>
    <property type="match status" value="1"/>
</dbReference>